<dbReference type="KEGG" id="pbd:PBOR_01455"/>
<dbReference type="PANTHER" id="PTHR36503">
    <property type="entry name" value="BLR2520 PROTEIN"/>
    <property type="match status" value="1"/>
</dbReference>
<proteinExistence type="predicted"/>
<dbReference type="Gene3D" id="3.10.180.10">
    <property type="entry name" value="2,3-Dihydroxybiphenyl 1,2-Dioxygenase, domain 1"/>
    <property type="match status" value="1"/>
</dbReference>
<name>A0A089L4R8_PAEBO</name>
<dbReference type="HOGENOM" id="CLU_046006_18_4_9"/>
<reference evidence="2" key="1">
    <citation type="submission" date="2014-08" db="EMBL/GenBank/DDBJ databases">
        <title>Comparative genomics of the Paenibacillus odorifer group.</title>
        <authorList>
            <person name="den Bakker H.C."/>
            <person name="Tsai Y.-C.Y.-C."/>
            <person name="Martin N."/>
            <person name="Korlach J."/>
            <person name="Wiedmann M."/>
        </authorList>
    </citation>
    <scope>NUCLEOTIDE SEQUENCE [LARGE SCALE GENOMIC DNA]</scope>
    <source>
        <strain evidence="2">DSM 13188</strain>
    </source>
</reference>
<dbReference type="SUPFAM" id="SSF54593">
    <property type="entry name" value="Glyoxalase/Bleomycin resistance protein/Dihydroxybiphenyl dioxygenase"/>
    <property type="match status" value="1"/>
</dbReference>
<feature type="domain" description="VOC" evidence="1">
    <location>
        <begin position="8"/>
        <end position="129"/>
    </location>
</feature>
<protein>
    <submittedName>
        <fullName evidence="2">Glyoxalase</fullName>
    </submittedName>
</protein>
<dbReference type="Pfam" id="PF00903">
    <property type="entry name" value="Glyoxalase"/>
    <property type="match status" value="1"/>
</dbReference>
<dbReference type="AlphaFoldDB" id="A0A089L4R8"/>
<evidence type="ECO:0000313" key="2">
    <source>
        <dbReference type="EMBL" id="AIQ55782.1"/>
    </source>
</evidence>
<dbReference type="PROSITE" id="PS51819">
    <property type="entry name" value="VOC"/>
    <property type="match status" value="1"/>
</dbReference>
<accession>A0A089L4R8</accession>
<dbReference type="InterPro" id="IPR037523">
    <property type="entry name" value="VOC_core"/>
</dbReference>
<dbReference type="RefSeq" id="WP_042210107.1">
    <property type="nucleotide sequence ID" value="NZ_CP009285.1"/>
</dbReference>
<keyword evidence="3" id="KW-1185">Reference proteome</keyword>
<dbReference type="InterPro" id="IPR004360">
    <property type="entry name" value="Glyas_Fos-R_dOase_dom"/>
</dbReference>
<dbReference type="Proteomes" id="UP000029518">
    <property type="component" value="Chromosome"/>
</dbReference>
<evidence type="ECO:0000259" key="1">
    <source>
        <dbReference type="PROSITE" id="PS51819"/>
    </source>
</evidence>
<organism evidence="2 3">
    <name type="scientific">Paenibacillus borealis</name>
    <dbReference type="NCBI Taxonomy" id="160799"/>
    <lineage>
        <taxon>Bacteria</taxon>
        <taxon>Bacillati</taxon>
        <taxon>Bacillota</taxon>
        <taxon>Bacilli</taxon>
        <taxon>Bacillales</taxon>
        <taxon>Paenibacillaceae</taxon>
        <taxon>Paenibacillus</taxon>
    </lineage>
</organism>
<gene>
    <name evidence="2" type="ORF">PBOR_01455</name>
</gene>
<dbReference type="EMBL" id="CP009285">
    <property type="protein sequence ID" value="AIQ55782.1"/>
    <property type="molecule type" value="Genomic_DNA"/>
</dbReference>
<dbReference type="OrthoDB" id="9796521at2"/>
<evidence type="ECO:0000313" key="3">
    <source>
        <dbReference type="Proteomes" id="UP000029518"/>
    </source>
</evidence>
<dbReference type="InterPro" id="IPR029068">
    <property type="entry name" value="Glyas_Bleomycin-R_OHBP_Dase"/>
</dbReference>
<dbReference type="PANTHER" id="PTHR36503:SF1">
    <property type="entry name" value="BLR2520 PROTEIN"/>
    <property type="match status" value="1"/>
</dbReference>
<sequence length="131" mass="14102">MGNLGSQNISVVTLFVEDLPGTMAFYQEVFGLAEVYADENSAVYNFGNMSINLLHISEAPGLIEPAAVAGRASGSRFQFTIRVDSVDAVCAELQARGVNLLNGPMNRPWGIRTASFADPAGHIWEIAQEQV</sequence>